<organism evidence="1 2">
    <name type="scientific">Thioalkalivibrio versutus</name>
    <dbReference type="NCBI Taxonomy" id="106634"/>
    <lineage>
        <taxon>Bacteria</taxon>
        <taxon>Pseudomonadati</taxon>
        <taxon>Pseudomonadota</taxon>
        <taxon>Gammaproteobacteria</taxon>
        <taxon>Chromatiales</taxon>
        <taxon>Ectothiorhodospiraceae</taxon>
        <taxon>Thioalkalivibrio</taxon>
    </lineage>
</organism>
<protein>
    <submittedName>
        <fullName evidence="1">Uncharacterized protein</fullName>
    </submittedName>
</protein>
<evidence type="ECO:0000313" key="1">
    <source>
        <dbReference type="EMBL" id="AKJ94449.1"/>
    </source>
</evidence>
<dbReference type="AlphaFoldDB" id="A0A0G3G230"/>
<dbReference type="KEGG" id="tvr:TVD_03260"/>
<keyword evidence="2" id="KW-1185">Reference proteome</keyword>
<proteinExistence type="predicted"/>
<evidence type="ECO:0000313" key="2">
    <source>
        <dbReference type="Proteomes" id="UP000064201"/>
    </source>
</evidence>
<name>A0A0G3G230_9GAMM</name>
<dbReference type="InterPro" id="IPR036567">
    <property type="entry name" value="RHF-like"/>
</dbReference>
<dbReference type="PATRIC" id="fig|106634.4.peg.665"/>
<dbReference type="Gene3D" id="3.30.160.100">
    <property type="entry name" value="Ribosome hibernation promotion factor-like"/>
    <property type="match status" value="1"/>
</dbReference>
<dbReference type="InterPro" id="IPR003489">
    <property type="entry name" value="RHF/RaiA"/>
</dbReference>
<gene>
    <name evidence="1" type="ORF">TVD_03260</name>
</gene>
<sequence>MQIQINTDDNIDQSGAQPEQTEATIRNVLERFADQVTRVEVHLSDENSDKKSGNADIRCLLEVRVEGLQPVAVTDEAATVGQAVDGAARKMRRSLDSTLGKRKNH</sequence>
<dbReference type="Proteomes" id="UP000064201">
    <property type="component" value="Chromosome"/>
</dbReference>
<dbReference type="RefSeq" id="WP_018167959.1">
    <property type="nucleotide sequence ID" value="NZ_CP011367.1"/>
</dbReference>
<dbReference type="Pfam" id="PF02482">
    <property type="entry name" value="Ribosomal_S30AE"/>
    <property type="match status" value="1"/>
</dbReference>
<reference evidence="1 2" key="1">
    <citation type="submission" date="2015-04" db="EMBL/GenBank/DDBJ databases">
        <title>Complete Sequence for the Genome of the Thioalkalivibrio versutus D301.</title>
        <authorList>
            <person name="Mu T."/>
            <person name="Zhou J."/>
            <person name="Xu X."/>
        </authorList>
    </citation>
    <scope>NUCLEOTIDE SEQUENCE [LARGE SCALE GENOMIC DNA]</scope>
    <source>
        <strain evidence="1 2">D301</strain>
    </source>
</reference>
<accession>A0A0G3G230</accession>
<dbReference type="SUPFAM" id="SSF69754">
    <property type="entry name" value="Ribosome binding protein Y (YfiA homologue)"/>
    <property type="match status" value="1"/>
</dbReference>
<dbReference type="EMBL" id="CP011367">
    <property type="protein sequence ID" value="AKJ94449.1"/>
    <property type="molecule type" value="Genomic_DNA"/>
</dbReference>
<dbReference type="OrthoDB" id="121633at2"/>
<dbReference type="STRING" id="106634.TVD_03260"/>